<name>A0A2D0NE67_FLAN2</name>
<reference evidence="9 10" key="1">
    <citation type="submission" date="2017-10" db="EMBL/GenBank/DDBJ databases">
        <title>The draft genome sequence of Lewinella nigricans NBRC 102662.</title>
        <authorList>
            <person name="Wang K."/>
        </authorList>
    </citation>
    <scope>NUCLEOTIDE SEQUENCE [LARGE SCALE GENOMIC DNA]</scope>
    <source>
        <strain evidence="9 10">NBRC 102662</strain>
    </source>
</reference>
<feature type="domain" description="SusD-like N-terminal" evidence="8">
    <location>
        <begin position="80"/>
        <end position="237"/>
    </location>
</feature>
<comment type="subcellular location">
    <subcellularLocation>
        <location evidence="1">Cell outer membrane</location>
    </subcellularLocation>
</comment>
<evidence type="ECO:0000256" key="6">
    <source>
        <dbReference type="SAM" id="SignalP"/>
    </source>
</evidence>
<dbReference type="Proteomes" id="UP000223913">
    <property type="component" value="Unassembled WGS sequence"/>
</dbReference>
<evidence type="ECO:0000256" key="2">
    <source>
        <dbReference type="ARBA" id="ARBA00006275"/>
    </source>
</evidence>
<dbReference type="Pfam" id="PF14322">
    <property type="entry name" value="SusD-like_3"/>
    <property type="match status" value="1"/>
</dbReference>
<dbReference type="CDD" id="cd08977">
    <property type="entry name" value="SusD"/>
    <property type="match status" value="1"/>
</dbReference>
<sequence length="495" mass="54984">MYKSIISCGLALLVMISFIGCSEDFLDQTPTEGVSAGSATATTDNLFLVINGIHRLLYTRQGSNGRGGYSAMMIQTDAQGEDLVMNARANGWWINAAAWNDHTNPNDSDNRHNWRVMYKVINNANIVIDGAEAAEGPESQRNAALGQALTYRAFAHFHLVQRYAMRYVPGGNNSQPGVPLMVTPTTDPQARATVEEVYAQINADLDEAITLLEGYARPNPSHINQNVAQGLKARVALVTGNYNDAIQYAIAAREGFDLMDNDDYQLGFNDYDNSEWIWGSHYNEEQGSAFTNFGAWMSRNFSSSNIRGNPKSINSTLYDMIPETDVRSKVFDPTGEHLNLPAGIEISSAHQRFPYTSQKFLSYGTGDSRGDVPYMRSAEMYLIEAEAKARLGMDAEAADVLYTLAVNRDPAYVLSTNTGQALIDEILLQRRWELWGEGFRFTDLKRLDLALDRTGANHNAPLLGNLLEVPAGDPRWQWQIPQDEMDANPLMEQNP</sequence>
<gene>
    <name evidence="9" type="ORF">CRP01_13920</name>
</gene>
<dbReference type="PROSITE" id="PS51257">
    <property type="entry name" value="PROKAR_LIPOPROTEIN"/>
    <property type="match status" value="1"/>
</dbReference>
<organism evidence="9 10">
    <name type="scientific">Flavilitoribacter nigricans (strain ATCC 23147 / DSM 23189 / NBRC 102662 / NCIMB 1420 / SS-2)</name>
    <name type="common">Lewinella nigricans</name>
    <dbReference type="NCBI Taxonomy" id="1122177"/>
    <lineage>
        <taxon>Bacteria</taxon>
        <taxon>Pseudomonadati</taxon>
        <taxon>Bacteroidota</taxon>
        <taxon>Saprospiria</taxon>
        <taxon>Saprospirales</taxon>
        <taxon>Lewinellaceae</taxon>
        <taxon>Flavilitoribacter</taxon>
    </lineage>
</organism>
<evidence type="ECO:0000256" key="4">
    <source>
        <dbReference type="ARBA" id="ARBA00023136"/>
    </source>
</evidence>
<feature type="signal peptide" evidence="6">
    <location>
        <begin position="1"/>
        <end position="22"/>
    </location>
</feature>
<dbReference type="AlphaFoldDB" id="A0A2D0NE67"/>
<dbReference type="EMBL" id="PDUD01000019">
    <property type="protein sequence ID" value="PHN06063.1"/>
    <property type="molecule type" value="Genomic_DNA"/>
</dbReference>
<keyword evidence="3 6" id="KW-0732">Signal</keyword>
<proteinExistence type="inferred from homology"/>
<keyword evidence="4" id="KW-0472">Membrane</keyword>
<dbReference type="OrthoDB" id="1100079at2"/>
<accession>A0A2D0NE67</accession>
<keyword evidence="10" id="KW-1185">Reference proteome</keyword>
<dbReference type="GO" id="GO:0009279">
    <property type="term" value="C:cell outer membrane"/>
    <property type="evidence" value="ECO:0007669"/>
    <property type="project" value="UniProtKB-SubCell"/>
</dbReference>
<keyword evidence="5" id="KW-0998">Cell outer membrane</keyword>
<dbReference type="InterPro" id="IPR012944">
    <property type="entry name" value="SusD_RagB_dom"/>
</dbReference>
<evidence type="ECO:0000259" key="8">
    <source>
        <dbReference type="Pfam" id="PF14322"/>
    </source>
</evidence>
<evidence type="ECO:0000313" key="9">
    <source>
        <dbReference type="EMBL" id="PHN06063.1"/>
    </source>
</evidence>
<feature type="domain" description="RagB/SusD" evidence="7">
    <location>
        <begin position="262"/>
        <end position="495"/>
    </location>
</feature>
<dbReference type="InterPro" id="IPR011990">
    <property type="entry name" value="TPR-like_helical_dom_sf"/>
</dbReference>
<evidence type="ECO:0000256" key="5">
    <source>
        <dbReference type="ARBA" id="ARBA00023237"/>
    </source>
</evidence>
<feature type="chain" id="PRO_5012271424" evidence="6">
    <location>
        <begin position="23"/>
        <end position="495"/>
    </location>
</feature>
<dbReference type="SUPFAM" id="SSF48452">
    <property type="entry name" value="TPR-like"/>
    <property type="match status" value="1"/>
</dbReference>
<evidence type="ECO:0000256" key="3">
    <source>
        <dbReference type="ARBA" id="ARBA00022729"/>
    </source>
</evidence>
<dbReference type="Pfam" id="PF07980">
    <property type="entry name" value="SusD_RagB"/>
    <property type="match status" value="1"/>
</dbReference>
<dbReference type="Gene3D" id="1.25.40.390">
    <property type="match status" value="1"/>
</dbReference>
<comment type="similarity">
    <text evidence="2">Belongs to the SusD family.</text>
</comment>
<evidence type="ECO:0000256" key="1">
    <source>
        <dbReference type="ARBA" id="ARBA00004442"/>
    </source>
</evidence>
<dbReference type="InterPro" id="IPR033985">
    <property type="entry name" value="SusD-like_N"/>
</dbReference>
<protein>
    <submittedName>
        <fullName evidence="9">RagB/SusD family nutrient uptake outer membrane protein</fullName>
    </submittedName>
</protein>
<dbReference type="RefSeq" id="WP_099150656.1">
    <property type="nucleotide sequence ID" value="NZ_PDUD01000019.1"/>
</dbReference>
<comment type="caution">
    <text evidence="9">The sequence shown here is derived from an EMBL/GenBank/DDBJ whole genome shotgun (WGS) entry which is preliminary data.</text>
</comment>
<evidence type="ECO:0000313" key="10">
    <source>
        <dbReference type="Proteomes" id="UP000223913"/>
    </source>
</evidence>
<evidence type="ECO:0000259" key="7">
    <source>
        <dbReference type="Pfam" id="PF07980"/>
    </source>
</evidence>